<dbReference type="PANTHER" id="PTHR24292">
    <property type="entry name" value="CYTOCHROME P450"/>
    <property type="match status" value="1"/>
</dbReference>
<dbReference type="Proteomes" id="UP000036681">
    <property type="component" value="Unplaced"/>
</dbReference>
<organism evidence="10 11">
    <name type="scientific">Ascaris lumbricoides</name>
    <name type="common">Giant roundworm</name>
    <dbReference type="NCBI Taxonomy" id="6252"/>
    <lineage>
        <taxon>Eukaryota</taxon>
        <taxon>Metazoa</taxon>
        <taxon>Ecdysozoa</taxon>
        <taxon>Nematoda</taxon>
        <taxon>Chromadorea</taxon>
        <taxon>Rhabditida</taxon>
        <taxon>Spirurina</taxon>
        <taxon>Ascaridomorpha</taxon>
        <taxon>Ascaridoidea</taxon>
        <taxon>Ascarididae</taxon>
        <taxon>Ascaris</taxon>
    </lineage>
</organism>
<feature type="binding site" description="axial binding residue" evidence="8">
    <location>
        <position position="528"/>
    </location>
    <ligand>
        <name>heme</name>
        <dbReference type="ChEBI" id="CHEBI:30413"/>
    </ligand>
    <ligandPart>
        <name>Fe</name>
        <dbReference type="ChEBI" id="CHEBI:18248"/>
    </ligandPart>
</feature>
<evidence type="ECO:0000313" key="11">
    <source>
        <dbReference type="WBParaSite" id="ALUE_0000867601-mRNA-1"/>
    </source>
</evidence>
<keyword evidence="3 8" id="KW-0349">Heme</keyword>
<dbReference type="GO" id="GO:0020037">
    <property type="term" value="F:heme binding"/>
    <property type="evidence" value="ECO:0007669"/>
    <property type="project" value="InterPro"/>
</dbReference>
<evidence type="ECO:0000256" key="9">
    <source>
        <dbReference type="RuleBase" id="RU000461"/>
    </source>
</evidence>
<dbReference type="InterPro" id="IPR036396">
    <property type="entry name" value="Cyt_P450_sf"/>
</dbReference>
<dbReference type="WBParaSite" id="ALUE_0000867601-mRNA-1">
    <property type="protein sequence ID" value="ALUE_0000867601-mRNA-1"/>
    <property type="gene ID" value="ALUE_0000867601"/>
</dbReference>
<dbReference type="InterPro" id="IPR002401">
    <property type="entry name" value="Cyt_P450_E_grp-I"/>
</dbReference>
<proteinExistence type="inferred from homology"/>
<accession>A0A9J2PGC1</accession>
<dbReference type="InterPro" id="IPR050476">
    <property type="entry name" value="Insect_CytP450_Detox"/>
</dbReference>
<keyword evidence="6 8" id="KW-0408">Iron</keyword>
<dbReference type="GO" id="GO:0005506">
    <property type="term" value="F:iron ion binding"/>
    <property type="evidence" value="ECO:0007669"/>
    <property type="project" value="InterPro"/>
</dbReference>
<evidence type="ECO:0000256" key="7">
    <source>
        <dbReference type="ARBA" id="ARBA00023033"/>
    </source>
</evidence>
<dbReference type="InterPro" id="IPR017972">
    <property type="entry name" value="Cyt_P450_CS"/>
</dbReference>
<evidence type="ECO:0000256" key="6">
    <source>
        <dbReference type="ARBA" id="ARBA00023004"/>
    </source>
</evidence>
<keyword evidence="7 9" id="KW-0503">Monooxygenase</keyword>
<evidence type="ECO:0000256" key="5">
    <source>
        <dbReference type="ARBA" id="ARBA00023002"/>
    </source>
</evidence>
<evidence type="ECO:0000256" key="4">
    <source>
        <dbReference type="ARBA" id="ARBA00022723"/>
    </source>
</evidence>
<dbReference type="AlphaFoldDB" id="A0A9J2PGC1"/>
<evidence type="ECO:0000256" key="3">
    <source>
        <dbReference type="ARBA" id="ARBA00022617"/>
    </source>
</evidence>
<evidence type="ECO:0000256" key="1">
    <source>
        <dbReference type="ARBA" id="ARBA00001971"/>
    </source>
</evidence>
<keyword evidence="5 9" id="KW-0560">Oxidoreductase</keyword>
<dbReference type="Gene3D" id="1.10.630.10">
    <property type="entry name" value="Cytochrome P450"/>
    <property type="match status" value="1"/>
</dbReference>
<comment type="similarity">
    <text evidence="2 9">Belongs to the cytochrome P450 family.</text>
</comment>
<dbReference type="InterPro" id="IPR001128">
    <property type="entry name" value="Cyt_P450"/>
</dbReference>
<keyword evidence="4 8" id="KW-0479">Metal-binding</keyword>
<dbReference type="FunFam" id="1.10.630.10:FF:000182">
    <property type="entry name" value="Cytochrome P450 3A4"/>
    <property type="match status" value="1"/>
</dbReference>
<comment type="cofactor">
    <cofactor evidence="1 8">
        <name>heme</name>
        <dbReference type="ChEBI" id="CHEBI:30413"/>
    </cofactor>
</comment>
<dbReference type="GO" id="GO:0016705">
    <property type="term" value="F:oxidoreductase activity, acting on paired donors, with incorporation or reduction of molecular oxygen"/>
    <property type="evidence" value="ECO:0007669"/>
    <property type="project" value="InterPro"/>
</dbReference>
<dbReference type="PRINTS" id="PR00385">
    <property type="entry name" value="P450"/>
</dbReference>
<dbReference type="PANTHER" id="PTHR24292:SF102">
    <property type="entry name" value="CYTOCHROME P450 FAMILY-RELATED"/>
    <property type="match status" value="1"/>
</dbReference>
<name>A0A9J2PGC1_ASCLU</name>
<dbReference type="PROSITE" id="PS00086">
    <property type="entry name" value="CYTOCHROME_P450"/>
    <property type="match status" value="1"/>
</dbReference>
<protein>
    <submittedName>
        <fullName evidence="11">Cytochrome P450</fullName>
    </submittedName>
</protein>
<dbReference type="Pfam" id="PF00067">
    <property type="entry name" value="p450"/>
    <property type="match status" value="1"/>
</dbReference>
<dbReference type="GO" id="GO:0004497">
    <property type="term" value="F:monooxygenase activity"/>
    <property type="evidence" value="ECO:0007669"/>
    <property type="project" value="UniProtKB-KW"/>
</dbReference>
<evidence type="ECO:0000256" key="2">
    <source>
        <dbReference type="ARBA" id="ARBA00010617"/>
    </source>
</evidence>
<evidence type="ECO:0000256" key="8">
    <source>
        <dbReference type="PIRSR" id="PIRSR602401-1"/>
    </source>
</evidence>
<dbReference type="PRINTS" id="PR00463">
    <property type="entry name" value="EP450I"/>
</dbReference>
<dbReference type="SUPFAM" id="SSF48264">
    <property type="entry name" value="Cytochrome P450"/>
    <property type="match status" value="1"/>
</dbReference>
<reference evidence="11" key="1">
    <citation type="submission" date="2023-03" db="UniProtKB">
        <authorList>
            <consortium name="WormBaseParasite"/>
        </authorList>
    </citation>
    <scope>IDENTIFICATION</scope>
</reference>
<evidence type="ECO:0000313" key="10">
    <source>
        <dbReference type="Proteomes" id="UP000036681"/>
    </source>
</evidence>
<keyword evidence="10" id="KW-1185">Reference proteome</keyword>
<sequence length="582" mass="67723">MTHPVDRWVASVEDPKDKCPSGPNAKWKKNSNEIVCALETLQVVMPAQLNSERQCPLVVSREPNDSSVNMPLILMKYANHSYLNNKISTQNMSKLKCEVELFRRAELRRSIEGCGFPIVPSSDLFIGNLEVMKSESTPFRFQELRRQYGKTYAVMQGAFPTVVTSDVDVIQDVCLKKFRFFHSRMTDPTSGDPDKSREVHVFAARGERWKRIRSLTSPALSNQNLRRLFTTINDSAWRFVNGLLEDNNNSTPIELHRRFQNLTYDVISRCCLGRAESCQKNDPNLELLLKKFRCLPEWSALLSFYSSLRSQIRRMLRLQPDPLQVYAQKLYAIAERREKSDEHYDFLQFLKNVEDNEWEGWMTMNDVQTDMNTVKIPKKMIREEVVAQMRFMSSAGFDTTANTLTYLTYLLASHPDKQEKLREEMDNAGEACFDTVQKMEYLHWAISETLRLFPHASLLQSRRCVEDCDVGAYKFKRGTNIVFDTWSLHHDPEVWGKDADEFRPERFGERTAEQMRSWMPFGAGPRQCIGMRFALLEAKITMFQLLRNFRILKVDGTNRLHLRLREMGTVWPDSARVILEAR</sequence>